<dbReference type="Pfam" id="PF02204">
    <property type="entry name" value="VPS9"/>
    <property type="match status" value="1"/>
</dbReference>
<dbReference type="Pfam" id="PF23268">
    <property type="entry name" value="RIN1"/>
    <property type="match status" value="1"/>
</dbReference>
<proteinExistence type="predicted"/>
<reference evidence="6" key="2">
    <citation type="submission" date="2025-09" db="UniProtKB">
        <authorList>
            <consortium name="Ensembl"/>
        </authorList>
    </citation>
    <scope>IDENTIFICATION</scope>
</reference>
<dbReference type="PROSITE" id="PS50001">
    <property type="entry name" value="SH2"/>
    <property type="match status" value="1"/>
</dbReference>
<organism evidence="6 7">
    <name type="scientific">Oncorhynchus kisutch</name>
    <name type="common">Coho salmon</name>
    <name type="synonym">Salmo kisutch</name>
    <dbReference type="NCBI Taxonomy" id="8019"/>
    <lineage>
        <taxon>Eukaryota</taxon>
        <taxon>Metazoa</taxon>
        <taxon>Chordata</taxon>
        <taxon>Craniata</taxon>
        <taxon>Vertebrata</taxon>
        <taxon>Euteleostomi</taxon>
        <taxon>Actinopterygii</taxon>
        <taxon>Neopterygii</taxon>
        <taxon>Teleostei</taxon>
        <taxon>Protacanthopterygii</taxon>
        <taxon>Salmoniformes</taxon>
        <taxon>Salmonidae</taxon>
        <taxon>Salmoninae</taxon>
        <taxon>Oncorhynchus</taxon>
    </lineage>
</organism>
<reference evidence="6" key="1">
    <citation type="submission" date="2025-08" db="UniProtKB">
        <authorList>
            <consortium name="Ensembl"/>
        </authorList>
    </citation>
    <scope>IDENTIFICATION</scope>
</reference>
<dbReference type="InterPro" id="IPR036860">
    <property type="entry name" value="SH2_dom_sf"/>
</dbReference>
<dbReference type="AlphaFoldDB" id="A0A8C7JQI2"/>
<evidence type="ECO:0000313" key="7">
    <source>
        <dbReference type="Proteomes" id="UP000694557"/>
    </source>
</evidence>
<name>A0A8C7JQI2_ONCKI</name>
<feature type="domain" description="VPS9" evidence="5">
    <location>
        <begin position="619"/>
        <end position="762"/>
    </location>
</feature>
<dbReference type="PROSITE" id="PS51205">
    <property type="entry name" value="VPS9"/>
    <property type="match status" value="1"/>
</dbReference>
<dbReference type="InterPro" id="IPR000980">
    <property type="entry name" value="SH2"/>
</dbReference>
<dbReference type="SUPFAM" id="SSF109993">
    <property type="entry name" value="VPS9 domain"/>
    <property type="match status" value="1"/>
</dbReference>
<dbReference type="GO" id="GO:0016192">
    <property type="term" value="P:vesicle-mediated transport"/>
    <property type="evidence" value="ECO:0007669"/>
    <property type="project" value="InterPro"/>
</dbReference>
<dbReference type="InterPro" id="IPR045046">
    <property type="entry name" value="Vps9-like"/>
</dbReference>
<gene>
    <name evidence="6" type="primary">LOC109872723</name>
</gene>
<evidence type="ECO:0000259" key="4">
    <source>
        <dbReference type="PROSITE" id="PS50001"/>
    </source>
</evidence>
<dbReference type="InterPro" id="IPR003123">
    <property type="entry name" value="VPS9"/>
</dbReference>
<evidence type="ECO:0000256" key="3">
    <source>
        <dbReference type="SAM" id="MobiDB-lite"/>
    </source>
</evidence>
<dbReference type="GeneTree" id="ENSGT00940000165459"/>
<dbReference type="GO" id="GO:0030139">
    <property type="term" value="C:endocytic vesicle"/>
    <property type="evidence" value="ECO:0007669"/>
    <property type="project" value="TreeGrafter"/>
</dbReference>
<evidence type="ECO:0000256" key="1">
    <source>
        <dbReference type="ARBA" id="ARBA00022468"/>
    </source>
</evidence>
<feature type="compositionally biased region" description="Pro residues" evidence="3">
    <location>
        <begin position="344"/>
        <end position="354"/>
    </location>
</feature>
<evidence type="ECO:0000259" key="5">
    <source>
        <dbReference type="PROSITE" id="PS51205"/>
    </source>
</evidence>
<dbReference type="GO" id="GO:0031267">
    <property type="term" value="F:small GTPase binding"/>
    <property type="evidence" value="ECO:0007669"/>
    <property type="project" value="TreeGrafter"/>
</dbReference>
<dbReference type="Gene3D" id="1.20.1050.80">
    <property type="entry name" value="VPS9 domain"/>
    <property type="match status" value="1"/>
</dbReference>
<dbReference type="GO" id="GO:0005829">
    <property type="term" value="C:cytosol"/>
    <property type="evidence" value="ECO:0007669"/>
    <property type="project" value="TreeGrafter"/>
</dbReference>
<dbReference type="SUPFAM" id="SSF55550">
    <property type="entry name" value="SH2 domain"/>
    <property type="match status" value="1"/>
</dbReference>
<feature type="region of interest" description="Disordered" evidence="3">
    <location>
        <begin position="255"/>
        <end position="278"/>
    </location>
</feature>
<dbReference type="SMART" id="SM00167">
    <property type="entry name" value="VPS9"/>
    <property type="match status" value="1"/>
</dbReference>
<protein>
    <submittedName>
        <fullName evidence="6">Ras and Rab interactor 1a</fullName>
    </submittedName>
</protein>
<accession>A0A8C7JQI2</accession>
<dbReference type="Gene3D" id="3.30.505.10">
    <property type="entry name" value="SH2 domain"/>
    <property type="match status" value="1"/>
</dbReference>
<dbReference type="PANTHER" id="PTHR23101">
    <property type="entry name" value="RAB GDP/GTP EXCHANGE FACTOR"/>
    <property type="match status" value="1"/>
</dbReference>
<feature type="region of interest" description="Disordered" evidence="3">
    <location>
        <begin position="334"/>
        <end position="354"/>
    </location>
</feature>
<feature type="domain" description="SH2" evidence="4">
    <location>
        <begin position="128"/>
        <end position="222"/>
    </location>
</feature>
<dbReference type="PANTHER" id="PTHR23101:SF127">
    <property type="entry name" value="RAS AND RAB INTERACTOR 1-RELATED"/>
    <property type="match status" value="1"/>
</dbReference>
<evidence type="ECO:0000313" key="6">
    <source>
        <dbReference type="Ensembl" id="ENSOKIP00005086156.1"/>
    </source>
</evidence>
<dbReference type="SMART" id="SM00252">
    <property type="entry name" value="SH2"/>
    <property type="match status" value="1"/>
</dbReference>
<dbReference type="Ensembl" id="ENSOKIT00005092106.1">
    <property type="protein sequence ID" value="ENSOKIP00005086156.1"/>
    <property type="gene ID" value="ENSOKIG00005037357.1"/>
</dbReference>
<dbReference type="GO" id="GO:0005096">
    <property type="term" value="F:GTPase activator activity"/>
    <property type="evidence" value="ECO:0007669"/>
    <property type="project" value="UniProtKB-KW"/>
</dbReference>
<keyword evidence="2" id="KW-0727">SH2 domain</keyword>
<keyword evidence="7" id="KW-1185">Reference proteome</keyword>
<dbReference type="InterPro" id="IPR037191">
    <property type="entry name" value="VPS9_dom_sf"/>
</dbReference>
<sequence>MRFKSGLWYRLFILDILLHYCEFKLKILPYILDLHLSVVSKLDLHFRTRLSRFGVFSVPVSTTSPTSPPLLSNIVLDSGLSYTAAANPWREVGGIDILSFPIITACPQHGSLKNISVLDRLLLTHPVWLQLSINSATALHILQREPPGTFLVRKSNTSQKKVLCVRLADDSVPSFVKQFVLREVDSTFSLEKAAIGFPDLFRLIAFYCVSRDVLPFPLELPEAIVKASSHKQLESISHMGVEFWSSQLNFRGPRNGPPPVEAAPLPPSPTPEDCATPQESPTLFQEFCPIQTRSPRELNCGAAGQGALCFINPLFLQSHPALHKRHQFKRSLKVRVSTENSSPLSPPVAPPPPPPLLAKKNIKSKKVQRASGAVEARVEGEGGTAPFQEDSDYLQPCLVLPVLPQKTRVTPTLSPTAEEDYHVPLGLLQGLAQEKVGEEEVGLLLEQRYAPSLSELDSSSSLSSLEEAEESSERIPLTRGTSNPSPPCTLPPRKPVSVLRKLSAVFVSFFVPEKRVTRLVEDLSRDRRIAFGVLVQDFLRQQREAIKPQCQRSSVELLQGIRFFLSQAKTFLLDCGDLEPPIETMVPDDEKDLVLEKAMFRCVLKPLKGQIDRTLQTLHERDGSTQSMAESLAVARGKTPLECFGVRVGVPDAAGVEKVRQKLALMRRAYSPIDKVVLLLQVCKLIYKAMTDNSGKEFGADDFLPALSYVIVQCNMPELSVEVEYMMELLESSWLTGEGGYYLTSVYASLCLIQSLPEEMPSSGLTQGARDSLKDWSRRRSSQALSQKKIQEQLRFVKVLFQDGESSWIKTLQWRAGVSGEALTQLCAAKFGVDDPGLYKLYWRSEGEIQALPAQAQIQDLQGQGSSGTPLIYQKAKQDGLKTCKLTREAAVDLVESP</sequence>
<keyword evidence="1" id="KW-0343">GTPase activation</keyword>
<dbReference type="Proteomes" id="UP000694557">
    <property type="component" value="Unassembled WGS sequence"/>
</dbReference>
<feature type="compositionally biased region" description="Pro residues" evidence="3">
    <location>
        <begin position="255"/>
        <end position="270"/>
    </location>
</feature>
<feature type="region of interest" description="Disordered" evidence="3">
    <location>
        <begin position="459"/>
        <end position="492"/>
    </location>
</feature>
<evidence type="ECO:0000256" key="2">
    <source>
        <dbReference type="PROSITE-ProRule" id="PRU00191"/>
    </source>
</evidence>
<dbReference type="GO" id="GO:0005085">
    <property type="term" value="F:guanyl-nucleotide exchange factor activity"/>
    <property type="evidence" value="ECO:0007669"/>
    <property type="project" value="InterPro"/>
</dbReference>